<name>A0A0N5CYG7_THECL</name>
<keyword evidence="7 12" id="KW-0472">Membrane</keyword>
<dbReference type="EMBL" id="UYYF01004341">
    <property type="protein sequence ID" value="VDN02726.1"/>
    <property type="molecule type" value="Genomic_DNA"/>
</dbReference>
<keyword evidence="14" id="KW-1185">Reference proteome</keyword>
<keyword evidence="4 11" id="KW-0812">Transmembrane</keyword>
<feature type="binding site" evidence="9">
    <location>
        <position position="106"/>
    </location>
    <ligand>
        <name>Na(+)</name>
        <dbReference type="ChEBI" id="CHEBI:29101"/>
        <label>1</label>
    </ligand>
</feature>
<dbReference type="SUPFAM" id="SSF161070">
    <property type="entry name" value="SNF-like"/>
    <property type="match status" value="1"/>
</dbReference>
<feature type="binding site" evidence="9">
    <location>
        <position position="99"/>
    </location>
    <ligand>
        <name>Na(+)</name>
        <dbReference type="ChEBI" id="CHEBI:29101"/>
        <label>1</label>
    </ligand>
</feature>
<dbReference type="GO" id="GO:0005283">
    <property type="term" value="F:amino acid:sodium symporter activity"/>
    <property type="evidence" value="ECO:0007669"/>
    <property type="project" value="TreeGrafter"/>
</dbReference>
<feature type="transmembrane region" description="Helical" evidence="12">
    <location>
        <begin position="312"/>
        <end position="335"/>
    </location>
</feature>
<dbReference type="GO" id="GO:0089718">
    <property type="term" value="P:amino acid import across plasma membrane"/>
    <property type="evidence" value="ECO:0007669"/>
    <property type="project" value="TreeGrafter"/>
</dbReference>
<evidence type="ECO:0000256" key="7">
    <source>
        <dbReference type="ARBA" id="ARBA00023136"/>
    </source>
</evidence>
<evidence type="ECO:0000256" key="11">
    <source>
        <dbReference type="RuleBase" id="RU003732"/>
    </source>
</evidence>
<comment type="similarity">
    <text evidence="2 11">Belongs to the sodium:neurotransmitter symporter (SNF) (TC 2.A.22) family.</text>
</comment>
<accession>A0A0N5CYG7</accession>
<feature type="transmembrane region" description="Helical" evidence="12">
    <location>
        <begin position="452"/>
        <end position="475"/>
    </location>
</feature>
<evidence type="ECO:0000256" key="3">
    <source>
        <dbReference type="ARBA" id="ARBA00022448"/>
    </source>
</evidence>
<dbReference type="OrthoDB" id="6581954at2759"/>
<keyword evidence="9" id="KW-0915">Sodium</keyword>
<feature type="transmembrane region" description="Helical" evidence="12">
    <location>
        <begin position="355"/>
        <end position="382"/>
    </location>
</feature>
<dbReference type="AlphaFoldDB" id="A0A0N5CYG7"/>
<keyword evidence="9" id="KW-0479">Metal-binding</keyword>
<evidence type="ECO:0000256" key="1">
    <source>
        <dbReference type="ARBA" id="ARBA00004141"/>
    </source>
</evidence>
<evidence type="ECO:0000256" key="5">
    <source>
        <dbReference type="ARBA" id="ARBA00022847"/>
    </source>
</evidence>
<dbReference type="STRING" id="103827.A0A0N5CYG7"/>
<dbReference type="PANTHER" id="PTHR11616">
    <property type="entry name" value="SODIUM/CHLORIDE DEPENDENT TRANSPORTER"/>
    <property type="match status" value="1"/>
</dbReference>
<feature type="transmembrane region" description="Helical" evidence="12">
    <location>
        <begin position="496"/>
        <end position="522"/>
    </location>
</feature>
<keyword evidence="8" id="KW-0325">Glycoprotein</keyword>
<sequence length="726" mass="83078">MSISSQSDIRWIDNNCRYHHRPNLNNQPSKVMGTNHKKTYRDASSIYPPFCRKLDLNIHDYVPEGDIEYPFEDIDDIGDENKIRSNWSSEMDYFLSAVGFIFNLGNLWRFPYYCRINGGGSFCLCYIILMIFAGVPVLLMELTLGQFPSVGCISVWKVVPLFKGIGIAMFMVSCIVSIYYSIIAAWAVSYFINSLKFALPWATCNNDWNSIKCSVWNKDSAANCFLHNGTLFRDGSCLVDANQNSTFLEISSFNFDEHILPSAEYLHEEVLMMSSEFDKISPINWHLALYLLIAWFIVFLYAFKGVKSSGKAVYVIVITPYMILLVLFVRFLTLPGSFSGLVHFFTPAWQFLTDLTVWAAAAVQVFHSLLCCTGGLMTLASYNKFHNNILKDAWILCMVDIVTSLFCGGLVFAAVGFLCYELELSLEKFSFKGGAQLLFIYMPEAIAKLPVAPIYSVMYFLMIVAIILTSTSITTETVVSAICDEFPERLRRNHRHVLAFTCVIFYTCGIPLCAAAGLYWLLLLDYFTTTWTLVLLAFLECMAISWAYGIDNFLDNIKWMIEFYPPPYIFWKILWKFICPFIFLAILSFAWFAYKPIEYEEYKYPIYAERIGWSISLSPFVIVLLTASVKFCLAKGSFIQRWLNLFCPDDEWGPALAVHRAEYYPLQIPEARRLILPYKKQFTNGCGGSLRSTEIAEKRKIQTVSTIESRTEKSSPFSPFERETAI</sequence>
<evidence type="ECO:0000256" key="9">
    <source>
        <dbReference type="PIRSR" id="PIRSR600175-1"/>
    </source>
</evidence>
<dbReference type="PANTHER" id="PTHR11616:SF321">
    <property type="entry name" value="SODIUM-DEPENDENT NUTRIENT AMINO ACID TRANSPORTER 1-RELATED"/>
    <property type="match status" value="1"/>
</dbReference>
<dbReference type="PROSITE" id="PS50267">
    <property type="entry name" value="NA_NEUROTRAN_SYMP_3"/>
    <property type="match status" value="1"/>
</dbReference>
<feature type="transmembrane region" description="Helical" evidence="12">
    <location>
        <begin position="119"/>
        <end position="144"/>
    </location>
</feature>
<reference evidence="13 14" key="2">
    <citation type="submission" date="2018-11" db="EMBL/GenBank/DDBJ databases">
        <authorList>
            <consortium name="Pathogen Informatics"/>
        </authorList>
    </citation>
    <scope>NUCLEOTIDE SEQUENCE [LARGE SCALE GENOMIC DNA]</scope>
</reference>
<evidence type="ECO:0000256" key="4">
    <source>
        <dbReference type="ARBA" id="ARBA00022692"/>
    </source>
</evidence>
<keyword evidence="10" id="KW-1015">Disulfide bond</keyword>
<dbReference type="Pfam" id="PF00209">
    <property type="entry name" value="SNF"/>
    <property type="match status" value="1"/>
</dbReference>
<feature type="transmembrane region" description="Helical" evidence="12">
    <location>
        <begin position="569"/>
        <end position="591"/>
    </location>
</feature>
<comment type="subcellular location">
    <subcellularLocation>
        <location evidence="1">Membrane</location>
        <topology evidence="1">Multi-pass membrane protein</topology>
    </subcellularLocation>
</comment>
<reference evidence="15" key="1">
    <citation type="submission" date="2017-02" db="UniProtKB">
        <authorList>
            <consortium name="WormBaseParasite"/>
        </authorList>
    </citation>
    <scope>IDENTIFICATION</scope>
</reference>
<evidence type="ECO:0000313" key="14">
    <source>
        <dbReference type="Proteomes" id="UP000276776"/>
    </source>
</evidence>
<feature type="transmembrane region" description="Helical" evidence="12">
    <location>
        <begin position="283"/>
        <end position="303"/>
    </location>
</feature>
<feature type="transmembrane region" description="Helical" evidence="12">
    <location>
        <begin position="165"/>
        <end position="192"/>
    </location>
</feature>
<organism evidence="15">
    <name type="scientific">Thelazia callipaeda</name>
    <name type="common">Oriental eyeworm</name>
    <name type="synonym">Parasitic nematode</name>
    <dbReference type="NCBI Taxonomy" id="103827"/>
    <lineage>
        <taxon>Eukaryota</taxon>
        <taxon>Metazoa</taxon>
        <taxon>Ecdysozoa</taxon>
        <taxon>Nematoda</taxon>
        <taxon>Chromadorea</taxon>
        <taxon>Rhabditida</taxon>
        <taxon>Spirurina</taxon>
        <taxon>Spiruromorpha</taxon>
        <taxon>Thelazioidea</taxon>
        <taxon>Thelaziidae</taxon>
        <taxon>Thelazia</taxon>
    </lineage>
</organism>
<dbReference type="Proteomes" id="UP000276776">
    <property type="component" value="Unassembled WGS sequence"/>
</dbReference>
<dbReference type="PRINTS" id="PR00176">
    <property type="entry name" value="NANEUSMPORT"/>
</dbReference>
<dbReference type="WBParaSite" id="TCLT_0000548701-mRNA-1">
    <property type="protein sequence ID" value="TCLT_0000548701-mRNA-1"/>
    <property type="gene ID" value="TCLT_0000548701"/>
</dbReference>
<feature type="binding site" evidence="9">
    <location>
        <position position="368"/>
    </location>
    <ligand>
        <name>Na(+)</name>
        <dbReference type="ChEBI" id="CHEBI:29101"/>
        <label>1</label>
    </ligand>
</feature>
<evidence type="ECO:0000313" key="15">
    <source>
        <dbReference type="WBParaSite" id="TCLT_0000548701-mRNA-1"/>
    </source>
</evidence>
<dbReference type="GO" id="GO:0005886">
    <property type="term" value="C:plasma membrane"/>
    <property type="evidence" value="ECO:0007669"/>
    <property type="project" value="TreeGrafter"/>
</dbReference>
<feature type="transmembrane region" description="Helical" evidence="12">
    <location>
        <begin position="93"/>
        <end position="113"/>
    </location>
</feature>
<feature type="binding site" evidence="9">
    <location>
        <position position="470"/>
    </location>
    <ligand>
        <name>Na(+)</name>
        <dbReference type="ChEBI" id="CHEBI:29101"/>
        <label>1</label>
    </ligand>
</feature>
<dbReference type="InterPro" id="IPR037272">
    <property type="entry name" value="SNS_sf"/>
</dbReference>
<dbReference type="OMA" id="ECMAISW"/>
<feature type="transmembrane region" description="Helical" evidence="12">
    <location>
        <begin position="394"/>
        <end position="418"/>
    </location>
</feature>
<dbReference type="PROSITE" id="PS00610">
    <property type="entry name" value="NA_NEUROTRAN_SYMP_1"/>
    <property type="match status" value="1"/>
</dbReference>
<keyword evidence="6 12" id="KW-1133">Transmembrane helix</keyword>
<keyword evidence="5 11" id="KW-0769">Symport</keyword>
<evidence type="ECO:0000256" key="2">
    <source>
        <dbReference type="ARBA" id="ARBA00006459"/>
    </source>
</evidence>
<dbReference type="GO" id="GO:0015179">
    <property type="term" value="F:L-amino acid transmembrane transporter activity"/>
    <property type="evidence" value="ECO:0007669"/>
    <property type="project" value="TreeGrafter"/>
</dbReference>
<feature type="disulfide bond" evidence="10">
    <location>
        <begin position="204"/>
        <end position="213"/>
    </location>
</feature>
<evidence type="ECO:0000256" key="12">
    <source>
        <dbReference type="SAM" id="Phobius"/>
    </source>
</evidence>
<protein>
    <recommendedName>
        <fullName evidence="11">Transporter</fullName>
    </recommendedName>
</protein>
<proteinExistence type="inferred from homology"/>
<evidence type="ECO:0000256" key="6">
    <source>
        <dbReference type="ARBA" id="ARBA00022989"/>
    </source>
</evidence>
<feature type="transmembrane region" description="Helical" evidence="12">
    <location>
        <begin position="528"/>
        <end position="548"/>
    </location>
</feature>
<feature type="transmembrane region" description="Helical" evidence="12">
    <location>
        <begin position="611"/>
        <end position="633"/>
    </location>
</feature>
<evidence type="ECO:0000256" key="8">
    <source>
        <dbReference type="ARBA" id="ARBA00023180"/>
    </source>
</evidence>
<evidence type="ECO:0000313" key="13">
    <source>
        <dbReference type="EMBL" id="VDN02726.1"/>
    </source>
</evidence>
<gene>
    <name evidence="13" type="ORF">TCLT_LOCUS5476</name>
</gene>
<dbReference type="InterPro" id="IPR000175">
    <property type="entry name" value="Na/ntran_symport"/>
</dbReference>
<keyword evidence="3 11" id="KW-0813">Transport</keyword>
<dbReference type="GO" id="GO:0046872">
    <property type="term" value="F:metal ion binding"/>
    <property type="evidence" value="ECO:0007669"/>
    <property type="project" value="UniProtKB-KW"/>
</dbReference>
<evidence type="ECO:0000256" key="10">
    <source>
        <dbReference type="PIRSR" id="PIRSR600175-2"/>
    </source>
</evidence>